<dbReference type="PROSITE" id="PS00718">
    <property type="entry name" value="SIGMA54_2"/>
    <property type="match status" value="1"/>
</dbReference>
<dbReference type="Pfam" id="PF04552">
    <property type="entry name" value="Sigma54_DBD"/>
    <property type="match status" value="1"/>
</dbReference>
<evidence type="ECO:0000256" key="6">
    <source>
        <dbReference type="ARBA" id="ARBA00023082"/>
    </source>
</evidence>
<evidence type="ECO:0000256" key="9">
    <source>
        <dbReference type="PIRNR" id="PIRNR000774"/>
    </source>
</evidence>
<dbReference type="Gene3D" id="1.10.10.60">
    <property type="entry name" value="Homeodomain-like"/>
    <property type="match status" value="1"/>
</dbReference>
<dbReference type="Gene3D" id="1.10.10.1330">
    <property type="entry name" value="RNA polymerase sigma-54 factor, core-binding domain"/>
    <property type="match status" value="1"/>
</dbReference>
<feature type="domain" description="RNA polymerase sigma factor 54 core-binding" evidence="12">
    <location>
        <begin position="130"/>
        <end position="324"/>
    </location>
</feature>
<comment type="similarity">
    <text evidence="1 9">Belongs to the sigma-54 factor family.</text>
</comment>
<dbReference type="GO" id="GO:0016987">
    <property type="term" value="F:sigma factor activity"/>
    <property type="evidence" value="ECO:0007669"/>
    <property type="project" value="UniProtKB-KW"/>
</dbReference>
<evidence type="ECO:0000256" key="1">
    <source>
        <dbReference type="ARBA" id="ARBA00008798"/>
    </source>
</evidence>
<sequence>MKPSLQLRHSQHLSLTPQLQQSIRLLQLSTLELQQEVQQMLDANPLLEPDTDDGDLPLAAPELPPSSTAEREERDEASGGEAAELSGEDFGKTEQEDWANGTEGDDFDGIRELPANAPVGEGGDDEGRDFDAAPVSLTEHLREQLVGRRLSAIDRAAVELLIESLDGDGYLADPLDELVLSLAGEDPEAQEELLEQLQVGLALLQSMDPAGVGARGLGECLQLQLRRRPPSPVNTLAQTVCAKYLDLLAKRDWRRLGALTHSDEPELKAAHALIGTLEPKPGRAFGQDSNTPVVPDVLVRRVGRQWRAVINPEVCPKLRVNEMYARALKQTKGAVSGSPLGGQLQEARWFIKNIQQRFDTIARVSQAIVERQTGFFNHGELAMRPLVLREIAEELGLHESTISRVTTQKYMATPHGTFELKFFFGSGLNTEAGGEASSTAVRALIRQFIAAEDVKKPLSDSALAAMLEEQGIQCARRTVAKYREGMKIPTAPLRKAP</sequence>
<dbReference type="InterPro" id="IPR007046">
    <property type="entry name" value="RNA_pol_sigma_54_core-bd"/>
</dbReference>
<evidence type="ECO:0000256" key="2">
    <source>
        <dbReference type="ARBA" id="ARBA00022478"/>
    </source>
</evidence>
<dbReference type="InterPro" id="IPR000394">
    <property type="entry name" value="RNA_pol_sigma_54"/>
</dbReference>
<reference evidence="13 14" key="1">
    <citation type="submission" date="2019-01" db="EMBL/GenBank/DDBJ databases">
        <authorList>
            <person name="Chen W.-M."/>
        </authorList>
    </citation>
    <scope>NUCLEOTIDE SEQUENCE [LARGE SCALE GENOMIC DNA]</scope>
    <source>
        <strain evidence="13 14">CCP-18</strain>
    </source>
</reference>
<evidence type="ECO:0000313" key="14">
    <source>
        <dbReference type="Proteomes" id="UP000288587"/>
    </source>
</evidence>
<evidence type="ECO:0000256" key="4">
    <source>
        <dbReference type="ARBA" id="ARBA00022695"/>
    </source>
</evidence>
<dbReference type="RefSeq" id="WP_127683208.1">
    <property type="nucleotide sequence ID" value="NZ_SACM01000003.1"/>
</dbReference>
<keyword evidence="3 9" id="KW-0808">Transferase</keyword>
<comment type="caution">
    <text evidence="13">The sequence shown here is derived from an EMBL/GenBank/DDBJ whole genome shotgun (WGS) entry which is preliminary data.</text>
</comment>
<keyword evidence="4 9" id="KW-0548">Nucleotidyltransferase</keyword>
<proteinExistence type="inferred from homology"/>
<dbReference type="PANTHER" id="PTHR32248:SF4">
    <property type="entry name" value="RNA POLYMERASE SIGMA-54 FACTOR"/>
    <property type="match status" value="1"/>
</dbReference>
<keyword evidence="14" id="KW-1185">Reference proteome</keyword>
<accession>A0A437LHE4</accession>
<evidence type="ECO:0000313" key="13">
    <source>
        <dbReference type="EMBL" id="RVT84806.1"/>
    </source>
</evidence>
<evidence type="ECO:0000256" key="3">
    <source>
        <dbReference type="ARBA" id="ARBA00022679"/>
    </source>
</evidence>
<feature type="domain" description="RNA polymerase sigma factor 54 DNA-binding" evidence="11">
    <location>
        <begin position="343"/>
        <end position="495"/>
    </location>
</feature>
<gene>
    <name evidence="13" type="ORF">EOD73_11805</name>
</gene>
<dbReference type="PROSITE" id="PS50044">
    <property type="entry name" value="SIGMA54_3"/>
    <property type="match status" value="1"/>
</dbReference>
<dbReference type="Pfam" id="PF00309">
    <property type="entry name" value="Sigma54_AID"/>
    <property type="match status" value="1"/>
</dbReference>
<dbReference type="PRINTS" id="PR00045">
    <property type="entry name" value="SIGMA54FCT"/>
</dbReference>
<dbReference type="GO" id="GO:0016779">
    <property type="term" value="F:nucleotidyltransferase activity"/>
    <property type="evidence" value="ECO:0007669"/>
    <property type="project" value="UniProtKB-KW"/>
</dbReference>
<keyword evidence="8 9" id="KW-0804">Transcription</keyword>
<comment type="function">
    <text evidence="9">Sigma factors are initiation factors that promote the attachment of RNA polymerase to specific initiation sites and are then released.</text>
</comment>
<feature type="compositionally biased region" description="Low complexity" evidence="10">
    <location>
        <begin position="56"/>
        <end position="68"/>
    </location>
</feature>
<evidence type="ECO:0000256" key="7">
    <source>
        <dbReference type="ARBA" id="ARBA00023125"/>
    </source>
</evidence>
<evidence type="ECO:0000256" key="8">
    <source>
        <dbReference type="ARBA" id="ARBA00023163"/>
    </source>
</evidence>
<keyword evidence="5 9" id="KW-0805">Transcription regulation</keyword>
<dbReference type="OrthoDB" id="9814402at2"/>
<dbReference type="NCBIfam" id="TIGR02395">
    <property type="entry name" value="rpoN_sigma"/>
    <property type="match status" value="1"/>
</dbReference>
<dbReference type="PROSITE" id="PS00717">
    <property type="entry name" value="SIGMA54_1"/>
    <property type="match status" value="1"/>
</dbReference>
<keyword evidence="2 9" id="KW-0240">DNA-directed RNA polymerase</keyword>
<dbReference type="PIRSF" id="PIRSF000774">
    <property type="entry name" value="RpoN"/>
    <property type="match status" value="1"/>
</dbReference>
<dbReference type="GO" id="GO:0001216">
    <property type="term" value="F:DNA-binding transcription activator activity"/>
    <property type="evidence" value="ECO:0007669"/>
    <property type="project" value="InterPro"/>
</dbReference>
<name>A0A437LHE4_9BURK</name>
<dbReference type="GO" id="GO:0000428">
    <property type="term" value="C:DNA-directed RNA polymerase complex"/>
    <property type="evidence" value="ECO:0007669"/>
    <property type="project" value="UniProtKB-KW"/>
</dbReference>
<dbReference type="InterPro" id="IPR007634">
    <property type="entry name" value="RNA_pol_sigma_54_DNA-bd"/>
</dbReference>
<dbReference type="EMBL" id="SACM01000003">
    <property type="protein sequence ID" value="RVT84806.1"/>
    <property type="molecule type" value="Genomic_DNA"/>
</dbReference>
<dbReference type="GO" id="GO:0006352">
    <property type="term" value="P:DNA-templated transcription initiation"/>
    <property type="evidence" value="ECO:0007669"/>
    <property type="project" value="InterPro"/>
</dbReference>
<dbReference type="PANTHER" id="PTHR32248">
    <property type="entry name" value="RNA POLYMERASE SIGMA-54 FACTOR"/>
    <property type="match status" value="1"/>
</dbReference>
<feature type="region of interest" description="Disordered" evidence="10">
    <location>
        <begin position="45"/>
        <end position="131"/>
    </location>
</feature>
<protein>
    <recommendedName>
        <fullName evidence="9">RNA polymerase sigma-54 factor</fullName>
    </recommendedName>
</protein>
<dbReference type="NCBIfam" id="NF009118">
    <property type="entry name" value="PRK12469.1"/>
    <property type="match status" value="1"/>
</dbReference>
<keyword evidence="6 9" id="KW-0731">Sigma factor</keyword>
<dbReference type="NCBIfam" id="NF004595">
    <property type="entry name" value="PRK05932.1-2"/>
    <property type="match status" value="1"/>
</dbReference>
<evidence type="ECO:0000259" key="12">
    <source>
        <dbReference type="Pfam" id="PF04963"/>
    </source>
</evidence>
<dbReference type="Pfam" id="PF04963">
    <property type="entry name" value="Sigma54_CBD"/>
    <property type="match status" value="1"/>
</dbReference>
<organism evidence="13 14">
    <name type="scientific">Inhella crocodyli</name>
    <dbReference type="NCBI Taxonomy" id="2499851"/>
    <lineage>
        <taxon>Bacteria</taxon>
        <taxon>Pseudomonadati</taxon>
        <taxon>Pseudomonadota</taxon>
        <taxon>Betaproteobacteria</taxon>
        <taxon>Burkholderiales</taxon>
        <taxon>Sphaerotilaceae</taxon>
        <taxon>Inhella</taxon>
    </lineage>
</organism>
<dbReference type="GO" id="GO:0003677">
    <property type="term" value="F:DNA binding"/>
    <property type="evidence" value="ECO:0007669"/>
    <property type="project" value="UniProtKB-KW"/>
</dbReference>
<evidence type="ECO:0000259" key="11">
    <source>
        <dbReference type="Pfam" id="PF04552"/>
    </source>
</evidence>
<dbReference type="InterPro" id="IPR038709">
    <property type="entry name" value="RpoN_core-bd_sf"/>
</dbReference>
<evidence type="ECO:0000256" key="10">
    <source>
        <dbReference type="SAM" id="MobiDB-lite"/>
    </source>
</evidence>
<evidence type="ECO:0000256" key="5">
    <source>
        <dbReference type="ARBA" id="ARBA00023015"/>
    </source>
</evidence>
<dbReference type="AlphaFoldDB" id="A0A437LHE4"/>
<keyword evidence="7 9" id="KW-0238">DNA-binding</keyword>
<dbReference type="Proteomes" id="UP000288587">
    <property type="component" value="Unassembled WGS sequence"/>
</dbReference>
<dbReference type="NCBIfam" id="NF004598">
    <property type="entry name" value="PRK05932.1-5"/>
    <property type="match status" value="1"/>
</dbReference>